<evidence type="ECO:0000313" key="3">
    <source>
        <dbReference type="Proteomes" id="UP000735302"/>
    </source>
</evidence>
<dbReference type="Proteomes" id="UP000735302">
    <property type="component" value="Unassembled WGS sequence"/>
</dbReference>
<dbReference type="Pfam" id="PF21787">
    <property type="entry name" value="TNP-like_RNaseH_N"/>
    <property type="match status" value="1"/>
</dbReference>
<dbReference type="AlphaFoldDB" id="A0AAV4B3J5"/>
<organism evidence="2 3">
    <name type="scientific">Plakobranchus ocellatus</name>
    <dbReference type="NCBI Taxonomy" id="259542"/>
    <lineage>
        <taxon>Eukaryota</taxon>
        <taxon>Metazoa</taxon>
        <taxon>Spiralia</taxon>
        <taxon>Lophotrochozoa</taxon>
        <taxon>Mollusca</taxon>
        <taxon>Gastropoda</taxon>
        <taxon>Heterobranchia</taxon>
        <taxon>Euthyneura</taxon>
        <taxon>Panpulmonata</taxon>
        <taxon>Sacoglossa</taxon>
        <taxon>Placobranchoidea</taxon>
        <taxon>Plakobranchidae</taxon>
        <taxon>Plakobranchus</taxon>
    </lineage>
</organism>
<evidence type="ECO:0000259" key="1">
    <source>
        <dbReference type="Pfam" id="PF21787"/>
    </source>
</evidence>
<protein>
    <submittedName>
        <fullName evidence="2">Transposable element p transposase</fullName>
    </submittedName>
</protein>
<gene>
    <name evidence="2" type="ORF">PoB_004018800</name>
</gene>
<feature type="domain" description="Transposable element P transposase-like RNase H" evidence="1">
    <location>
        <begin position="135"/>
        <end position="241"/>
    </location>
</feature>
<sequence length="489" mass="55768">MSFSDDAHVSQVSLEVYHKLKAITVPYVDQGCLSSWSQLTEVLRYIFSYTDETPIDKKMEFIVRQVQLINAPKNTRLYDQNDLCQAFSWYSRSRALYTELRSYVQLPSDTTLKRITRASTNMSDAVLYGNFFRAQQPRSKNCTLIVDEIYIKPSISYSGGVLFGYSEDVPKKLASTLLCIMVKCLFSSKKLLAKLVPCHALTAEFQFKCVSDLISLLEGCGATVSAIISDNNRINQSFFKMFPDCGHAWVWQHCQFLLTTNSSAKHDYICLGFFQQDDIEHHFKHFRRSAGCNYFITVREVFITHGLDRAKLLLSVDADIDNIVDCHQCSLCDAPVNDAELLMLDDMTNSDINNKISLDEKMAVFYIAGYIAFKHKHLSGNVSDPSPEIKAYFNAMNRKNLSQPSEAVKTCWDCMTLCQKPYRGHFVVLCGFDRKKHIIYYKDPDSNSHDTCCTHMADFDRARFSDGTDEDIIVVLRQHPNEGGMRDAT</sequence>
<accession>A0AAV4B3J5</accession>
<comment type="caution">
    <text evidence="2">The sequence shown here is derived from an EMBL/GenBank/DDBJ whole genome shotgun (WGS) entry which is preliminary data.</text>
</comment>
<name>A0AAV4B3J5_9GAST</name>
<evidence type="ECO:0000313" key="2">
    <source>
        <dbReference type="EMBL" id="GFO13683.1"/>
    </source>
</evidence>
<dbReference type="InterPro" id="IPR018616">
    <property type="entry name" value="GUCD1"/>
</dbReference>
<dbReference type="InterPro" id="IPR048365">
    <property type="entry name" value="TNP-like_RNaseH_N"/>
</dbReference>
<dbReference type="Pfam" id="PF09778">
    <property type="entry name" value="Guanylate_cyc_2"/>
    <property type="match status" value="1"/>
</dbReference>
<proteinExistence type="predicted"/>
<reference evidence="2 3" key="1">
    <citation type="journal article" date="2021" name="Elife">
        <title>Chloroplast acquisition without the gene transfer in kleptoplastic sea slugs, Plakobranchus ocellatus.</title>
        <authorList>
            <person name="Maeda T."/>
            <person name="Takahashi S."/>
            <person name="Yoshida T."/>
            <person name="Shimamura S."/>
            <person name="Takaki Y."/>
            <person name="Nagai Y."/>
            <person name="Toyoda A."/>
            <person name="Suzuki Y."/>
            <person name="Arimoto A."/>
            <person name="Ishii H."/>
            <person name="Satoh N."/>
            <person name="Nishiyama T."/>
            <person name="Hasebe M."/>
            <person name="Maruyama T."/>
            <person name="Minagawa J."/>
            <person name="Obokata J."/>
            <person name="Shigenobu S."/>
        </authorList>
    </citation>
    <scope>NUCLEOTIDE SEQUENCE [LARGE SCALE GENOMIC DNA]</scope>
</reference>
<dbReference type="PANTHER" id="PTHR31400">
    <property type="entry name" value="GUANYLYL CYCLASE DOMAIN CONTAINING PROTEIN 1 GUCD1"/>
    <property type="match status" value="1"/>
</dbReference>
<dbReference type="PANTHER" id="PTHR31400:SF1">
    <property type="entry name" value="PROTEIN GUCD1"/>
    <property type="match status" value="1"/>
</dbReference>
<dbReference type="EMBL" id="BLXT01004499">
    <property type="protein sequence ID" value="GFO13683.1"/>
    <property type="molecule type" value="Genomic_DNA"/>
</dbReference>
<keyword evidence="3" id="KW-1185">Reference proteome</keyword>